<dbReference type="KEGG" id="kan:IMCC3317_31870"/>
<organism evidence="1 2">
    <name type="scientific">Kordia antarctica</name>
    <dbReference type="NCBI Taxonomy" id="1218801"/>
    <lineage>
        <taxon>Bacteria</taxon>
        <taxon>Pseudomonadati</taxon>
        <taxon>Bacteroidota</taxon>
        <taxon>Flavobacteriia</taxon>
        <taxon>Flavobacteriales</taxon>
        <taxon>Flavobacteriaceae</taxon>
        <taxon>Kordia</taxon>
    </lineage>
</organism>
<proteinExistence type="predicted"/>
<accession>A0A7L4ZPI5</accession>
<evidence type="ECO:0000313" key="2">
    <source>
        <dbReference type="Proteomes" id="UP000464657"/>
    </source>
</evidence>
<reference evidence="1 2" key="1">
    <citation type="journal article" date="2013" name="Int. J. Syst. Evol. Microbiol.">
        <title>Kordia antarctica sp. nov., isolated from Antarctic seawater.</title>
        <authorList>
            <person name="Baek K."/>
            <person name="Choi A."/>
            <person name="Kang I."/>
            <person name="Lee K."/>
            <person name="Cho J.C."/>
        </authorList>
    </citation>
    <scope>NUCLEOTIDE SEQUENCE [LARGE SCALE GENOMIC DNA]</scope>
    <source>
        <strain evidence="1 2">IMCC3317</strain>
    </source>
</reference>
<dbReference type="AlphaFoldDB" id="A0A7L4ZPI5"/>
<dbReference type="EMBL" id="CP019288">
    <property type="protein sequence ID" value="QHI37804.1"/>
    <property type="molecule type" value="Genomic_DNA"/>
</dbReference>
<dbReference type="Proteomes" id="UP000464657">
    <property type="component" value="Chromosome"/>
</dbReference>
<name>A0A7L4ZPI5_9FLAO</name>
<evidence type="ECO:0000313" key="1">
    <source>
        <dbReference type="EMBL" id="QHI37804.1"/>
    </source>
</evidence>
<protein>
    <submittedName>
        <fullName evidence="1">Uncharacterized protein</fullName>
    </submittedName>
</protein>
<gene>
    <name evidence="1" type="ORF">IMCC3317_31870</name>
</gene>
<keyword evidence="2" id="KW-1185">Reference proteome</keyword>
<sequence length="87" mass="9421">MKTLKLKKVKISKIGNPHILFGGAYEAHNAQNAHNPYDDDMYVSHPDNCGDTRLDGDCIPQTNGNTATLGNATDIVGVRNVDVGIRN</sequence>
<dbReference type="RefSeq" id="WP_160130397.1">
    <property type="nucleotide sequence ID" value="NZ_CP019288.1"/>
</dbReference>